<dbReference type="PANTHER" id="PTHR30252">
    <property type="entry name" value="INNER MEMBRANE PEPTIDE TRANSPORTER"/>
    <property type="match status" value="1"/>
</dbReference>
<feature type="domain" description="CstA N-terminal" evidence="8">
    <location>
        <begin position="2"/>
        <end position="362"/>
    </location>
</feature>
<dbReference type="EMBL" id="JAUSVL010000001">
    <property type="protein sequence ID" value="MDQ0289464.1"/>
    <property type="molecule type" value="Genomic_DNA"/>
</dbReference>
<keyword evidence="10" id="KW-1185">Reference proteome</keyword>
<dbReference type="PANTHER" id="PTHR30252:SF0">
    <property type="entry name" value="PEPTIDE TRANSPORTER CSTA"/>
    <property type="match status" value="1"/>
</dbReference>
<feature type="transmembrane region" description="Helical" evidence="7">
    <location>
        <begin position="501"/>
        <end position="524"/>
    </location>
</feature>
<sequence length="569" mass="60884">MNGATLLGVTLVYFLLAYCIYGRKLKAIFGIESKRECPSKRLRDDIDYVPTPMMVLFGHHFASIAGAGPIVGPIVAAYLGWGPACLWILLGCVFIGSMHDFAAMFLSVRNDGRSIAYAIERELGYFGRQLFLSFCFAALILVVAIFALLVAQCFVATPAVATASVLFIAMAPLFGVAVGRKILSLAEASLIFVPILFACVWLGTLIPLDLVAALGTAQRATSAWIIMLLYYAAVASIIPVWVLLQPRDYLNSYLLYAMMILGIAGIFLYRPEMAMPAFAVSGKTIPKLFPLLFVTVACGACSGFHALVASGTSAKQLASERHVLPVAYGGMLVEGILAIIALISVGYLDMSAFEQLLSGADKVPPQVAFARGLATFSTKLGLRYDVGVNFVSLAISAFMLTTLDTATRLTRFVWQELLMPQSPAATAAAPVTPAAAAGGFRGFLSSRWTATLIVVILAGYLGLSGGGLRIWPVFGASNQLLAALTLLAVTLWLIRGKRPVLFAMLPMFFMTIISIWALVCLIMDNWQKSWPLVAVSIILLVLALLLLGLAAQAVHKAHALRAAGARSGN</sequence>
<dbReference type="RefSeq" id="WP_307260890.1">
    <property type="nucleotide sequence ID" value="NZ_JAUSVL010000001.1"/>
</dbReference>
<feature type="domain" description="CstA N-terminal" evidence="8">
    <location>
        <begin position="365"/>
        <end position="517"/>
    </location>
</feature>
<feature type="transmembrane region" description="Helical" evidence="7">
    <location>
        <begin position="253"/>
        <end position="269"/>
    </location>
</feature>
<proteinExistence type="inferred from homology"/>
<dbReference type="GO" id="GO:0005886">
    <property type="term" value="C:plasma membrane"/>
    <property type="evidence" value="ECO:0007669"/>
    <property type="project" value="UniProtKB-SubCell"/>
</dbReference>
<feature type="transmembrane region" description="Helical" evidence="7">
    <location>
        <begin position="476"/>
        <end position="494"/>
    </location>
</feature>
<dbReference type="AlphaFoldDB" id="A0AAE4AMN1"/>
<feature type="transmembrane region" description="Helical" evidence="7">
    <location>
        <begin position="129"/>
        <end position="149"/>
    </location>
</feature>
<feature type="transmembrane region" description="Helical" evidence="7">
    <location>
        <begin position="530"/>
        <end position="551"/>
    </location>
</feature>
<feature type="transmembrane region" description="Helical" evidence="7">
    <location>
        <begin position="190"/>
        <end position="217"/>
    </location>
</feature>
<comment type="subcellular location">
    <subcellularLocation>
        <location evidence="1">Cell membrane</location>
        <topology evidence="1">Multi-pass membrane protein</topology>
    </subcellularLocation>
</comment>
<dbReference type="InterPro" id="IPR051605">
    <property type="entry name" value="CstA"/>
</dbReference>
<feature type="transmembrane region" description="Helical" evidence="7">
    <location>
        <begin position="386"/>
        <end position="403"/>
    </location>
</feature>
<evidence type="ECO:0000256" key="6">
    <source>
        <dbReference type="ARBA" id="ARBA00023136"/>
    </source>
</evidence>
<evidence type="ECO:0000256" key="2">
    <source>
        <dbReference type="ARBA" id="ARBA00007755"/>
    </source>
</evidence>
<gene>
    <name evidence="9" type="ORF">J3R75_001571</name>
</gene>
<evidence type="ECO:0000256" key="4">
    <source>
        <dbReference type="ARBA" id="ARBA00022692"/>
    </source>
</evidence>
<keyword evidence="5 7" id="KW-1133">Transmembrane helix</keyword>
<feature type="transmembrane region" description="Helical" evidence="7">
    <location>
        <begin position="87"/>
        <end position="108"/>
    </location>
</feature>
<comment type="similarity">
    <text evidence="2">Belongs to the peptide transporter carbon starvation (CstA) (TC 2.A.114) family.</text>
</comment>
<dbReference type="GO" id="GO:0009267">
    <property type="term" value="P:cellular response to starvation"/>
    <property type="evidence" value="ECO:0007669"/>
    <property type="project" value="InterPro"/>
</dbReference>
<feature type="transmembrane region" description="Helical" evidence="7">
    <location>
        <begin position="61"/>
        <end position="81"/>
    </location>
</feature>
<feature type="transmembrane region" description="Helical" evidence="7">
    <location>
        <begin position="450"/>
        <end position="470"/>
    </location>
</feature>
<evidence type="ECO:0000313" key="10">
    <source>
        <dbReference type="Proteomes" id="UP001238163"/>
    </source>
</evidence>
<name>A0AAE4AMN1_9BACT</name>
<organism evidence="9 10">
    <name type="scientific">Oligosphaera ethanolica</name>
    <dbReference type="NCBI Taxonomy" id="760260"/>
    <lineage>
        <taxon>Bacteria</taxon>
        <taxon>Pseudomonadati</taxon>
        <taxon>Lentisphaerota</taxon>
        <taxon>Oligosphaeria</taxon>
        <taxon>Oligosphaerales</taxon>
        <taxon>Oligosphaeraceae</taxon>
        <taxon>Oligosphaera</taxon>
    </lineage>
</organism>
<dbReference type="InterPro" id="IPR003706">
    <property type="entry name" value="CstA_N"/>
</dbReference>
<evidence type="ECO:0000256" key="1">
    <source>
        <dbReference type="ARBA" id="ARBA00004651"/>
    </source>
</evidence>
<keyword evidence="3" id="KW-1003">Cell membrane</keyword>
<evidence type="ECO:0000259" key="8">
    <source>
        <dbReference type="Pfam" id="PF02554"/>
    </source>
</evidence>
<keyword evidence="4 7" id="KW-0812">Transmembrane</keyword>
<accession>A0AAE4AMN1</accession>
<evidence type="ECO:0000256" key="3">
    <source>
        <dbReference type="ARBA" id="ARBA00022475"/>
    </source>
</evidence>
<evidence type="ECO:0000256" key="7">
    <source>
        <dbReference type="SAM" id="Phobius"/>
    </source>
</evidence>
<reference evidence="9" key="1">
    <citation type="submission" date="2023-07" db="EMBL/GenBank/DDBJ databases">
        <title>Genomic Encyclopedia of Type Strains, Phase IV (KMG-IV): sequencing the most valuable type-strain genomes for metagenomic binning, comparative biology and taxonomic classification.</title>
        <authorList>
            <person name="Goeker M."/>
        </authorList>
    </citation>
    <scope>NUCLEOTIDE SEQUENCE</scope>
    <source>
        <strain evidence="9">DSM 24202</strain>
    </source>
</reference>
<keyword evidence="6 7" id="KW-0472">Membrane</keyword>
<feature type="transmembrane region" description="Helical" evidence="7">
    <location>
        <begin position="6"/>
        <end position="25"/>
    </location>
</feature>
<evidence type="ECO:0000313" key="9">
    <source>
        <dbReference type="EMBL" id="MDQ0289464.1"/>
    </source>
</evidence>
<comment type="caution">
    <text evidence="9">The sequence shown here is derived from an EMBL/GenBank/DDBJ whole genome shotgun (WGS) entry which is preliminary data.</text>
</comment>
<feature type="transmembrane region" description="Helical" evidence="7">
    <location>
        <begin position="289"/>
        <end position="311"/>
    </location>
</feature>
<protein>
    <submittedName>
        <fullName evidence="9">Carbon starvation protein</fullName>
    </submittedName>
</protein>
<feature type="transmembrane region" description="Helical" evidence="7">
    <location>
        <begin position="223"/>
        <end position="244"/>
    </location>
</feature>
<dbReference type="Pfam" id="PF02554">
    <property type="entry name" value="CstA"/>
    <property type="match status" value="2"/>
</dbReference>
<feature type="transmembrane region" description="Helical" evidence="7">
    <location>
        <begin position="155"/>
        <end position="178"/>
    </location>
</feature>
<feature type="transmembrane region" description="Helical" evidence="7">
    <location>
        <begin position="323"/>
        <end position="348"/>
    </location>
</feature>
<dbReference type="Proteomes" id="UP001238163">
    <property type="component" value="Unassembled WGS sequence"/>
</dbReference>
<evidence type="ECO:0000256" key="5">
    <source>
        <dbReference type="ARBA" id="ARBA00022989"/>
    </source>
</evidence>